<evidence type="ECO:0000256" key="6">
    <source>
        <dbReference type="RuleBase" id="RU003983"/>
    </source>
</evidence>
<dbReference type="InterPro" id="IPR052173">
    <property type="entry name" value="Beta-lactam_resp_regulator"/>
</dbReference>
<accession>A0ABY4N0D6</accession>
<dbReference type="PANTHER" id="PTHR34978">
    <property type="entry name" value="POSSIBLE SENSOR-TRANSDUCER PROTEIN BLAR"/>
    <property type="match status" value="1"/>
</dbReference>
<dbReference type="CDD" id="cd07326">
    <property type="entry name" value="M56_BlaR1_MecR1_like"/>
    <property type="match status" value="1"/>
</dbReference>
<evidence type="ECO:0000256" key="3">
    <source>
        <dbReference type="ARBA" id="ARBA00022801"/>
    </source>
</evidence>
<organism evidence="9">
    <name type="scientific">Gulosibacter sediminis</name>
    <dbReference type="NCBI Taxonomy" id="1729695"/>
    <lineage>
        <taxon>Bacteria</taxon>
        <taxon>Bacillati</taxon>
        <taxon>Actinomycetota</taxon>
        <taxon>Actinomycetes</taxon>
        <taxon>Micrococcales</taxon>
        <taxon>Microbacteriaceae</taxon>
        <taxon>Gulosibacter</taxon>
    </lineage>
</organism>
<dbReference type="InterPro" id="IPR001915">
    <property type="entry name" value="Peptidase_M48"/>
</dbReference>
<dbReference type="Gene3D" id="3.30.2010.10">
    <property type="entry name" value="Metalloproteases ('zincins'), catalytic domain"/>
    <property type="match status" value="1"/>
</dbReference>
<sequence length="282" mass="30358">MIPGLVSLLLASALLIVAPKLLARGTWQVRYPLRALTLWFASFALGNVLAGVAIVLAISDTLNPPEHPVITAEFDAVVAFVTPWLALIVVAGTIITISRGAEPVMESEREVIDVFRERAVSVDERPGLTLIRIDAPRPFACAVPGTASGRAPEIFYSTSLVEILTKPQLQAVLAHEYAHLKQGHSWLVRIAETNARTLPQWLAASSGLQRATRLFTELAADDAACTQAGASNLADALVRMGEVTNDPIAGVRAERLHRRSTRPRKASAQVPEAIRLSVTETA</sequence>
<keyword evidence="5 6" id="KW-0482">Metalloprotease</keyword>
<keyword evidence="1 6" id="KW-0645">Protease</keyword>
<comment type="similarity">
    <text evidence="6">Belongs to the peptidase M48 family.</text>
</comment>
<comment type="cofactor">
    <cofactor evidence="6">
        <name>Zn(2+)</name>
        <dbReference type="ChEBI" id="CHEBI:29105"/>
    </cofactor>
    <text evidence="6">Binds 1 zinc ion per subunit.</text>
</comment>
<evidence type="ECO:0000256" key="5">
    <source>
        <dbReference type="ARBA" id="ARBA00023049"/>
    </source>
</evidence>
<feature type="transmembrane region" description="Helical" evidence="7">
    <location>
        <begin position="74"/>
        <end position="97"/>
    </location>
</feature>
<evidence type="ECO:0000256" key="4">
    <source>
        <dbReference type="ARBA" id="ARBA00022833"/>
    </source>
</evidence>
<name>A0ABY4N0D6_9MICO</name>
<keyword evidence="7" id="KW-0812">Transmembrane</keyword>
<protein>
    <submittedName>
        <fullName evidence="9">M56 family metallopeptidase</fullName>
    </submittedName>
</protein>
<keyword evidence="7" id="KW-1133">Transmembrane helix</keyword>
<evidence type="ECO:0000313" key="9">
    <source>
        <dbReference type="EMBL" id="UQN14698.1"/>
    </source>
</evidence>
<feature type="domain" description="Peptidase M48" evidence="8">
    <location>
        <begin position="153"/>
        <end position="246"/>
    </location>
</feature>
<keyword evidence="7" id="KW-0472">Membrane</keyword>
<dbReference type="PANTHER" id="PTHR34978:SF3">
    <property type="entry name" value="SLR0241 PROTEIN"/>
    <property type="match status" value="1"/>
</dbReference>
<reference evidence="9" key="1">
    <citation type="submission" date="2022-05" db="EMBL/GenBank/DDBJ databases">
        <title>Complete genome sequence of toluene-degrading Gulosibacter sediminis strain ACHW.36C.</title>
        <authorList>
            <person name="Wai A.C."/>
            <person name="Lai G.K."/>
            <person name="Griffin S.D."/>
            <person name="Leung F.C."/>
        </authorList>
    </citation>
    <scope>NUCLEOTIDE SEQUENCE [LARGE SCALE GENOMIC DNA]</scope>
    <source>
        <strain evidence="9">ACHW.36C</strain>
    </source>
</reference>
<keyword evidence="2" id="KW-0479">Metal-binding</keyword>
<keyword evidence="4 6" id="KW-0862">Zinc</keyword>
<evidence type="ECO:0000256" key="2">
    <source>
        <dbReference type="ARBA" id="ARBA00022723"/>
    </source>
</evidence>
<feature type="transmembrane region" description="Helical" evidence="7">
    <location>
        <begin position="39"/>
        <end position="62"/>
    </location>
</feature>
<evidence type="ECO:0000259" key="8">
    <source>
        <dbReference type="Pfam" id="PF01435"/>
    </source>
</evidence>
<keyword evidence="3 6" id="KW-0378">Hydrolase</keyword>
<dbReference type="Pfam" id="PF01435">
    <property type="entry name" value="Peptidase_M48"/>
    <property type="match status" value="1"/>
</dbReference>
<proteinExistence type="inferred from homology"/>
<evidence type="ECO:0000256" key="7">
    <source>
        <dbReference type="SAM" id="Phobius"/>
    </source>
</evidence>
<evidence type="ECO:0000256" key="1">
    <source>
        <dbReference type="ARBA" id="ARBA00022670"/>
    </source>
</evidence>
<gene>
    <name evidence="9" type="ORF">M3M28_11745</name>
</gene>
<dbReference type="EMBL" id="CP097160">
    <property type="protein sequence ID" value="UQN14698.1"/>
    <property type="molecule type" value="Genomic_DNA"/>
</dbReference>